<evidence type="ECO:0000313" key="3">
    <source>
        <dbReference type="Proteomes" id="UP000578449"/>
    </source>
</evidence>
<feature type="compositionally biased region" description="Pro residues" evidence="1">
    <location>
        <begin position="294"/>
        <end position="310"/>
    </location>
</feature>
<feature type="compositionally biased region" description="Pro residues" evidence="1">
    <location>
        <begin position="79"/>
        <end position="90"/>
    </location>
</feature>
<dbReference type="Proteomes" id="UP000578449">
    <property type="component" value="Unassembled WGS sequence"/>
</dbReference>
<proteinExistence type="predicted"/>
<feature type="region of interest" description="Disordered" evidence="1">
    <location>
        <begin position="1"/>
        <end position="111"/>
    </location>
</feature>
<accession>A0A840PA17</accession>
<protein>
    <submittedName>
        <fullName evidence="2">Uncharacterized protein</fullName>
    </submittedName>
</protein>
<feature type="region of interest" description="Disordered" evidence="1">
    <location>
        <begin position="173"/>
        <end position="192"/>
    </location>
</feature>
<name>A0A840PA17_9ACTN</name>
<dbReference type="EMBL" id="JACHGN010000007">
    <property type="protein sequence ID" value="MBB5134047.1"/>
    <property type="molecule type" value="Genomic_DNA"/>
</dbReference>
<reference evidence="2 3" key="1">
    <citation type="submission" date="2020-08" db="EMBL/GenBank/DDBJ databases">
        <title>Genomic Encyclopedia of Type Strains, Phase IV (KMG-IV): sequencing the most valuable type-strain genomes for metagenomic binning, comparative biology and taxonomic classification.</title>
        <authorList>
            <person name="Goeker M."/>
        </authorList>
    </citation>
    <scope>NUCLEOTIDE SEQUENCE [LARGE SCALE GENOMIC DNA]</scope>
    <source>
        <strain evidence="2 3">DSM 45615</strain>
    </source>
</reference>
<sequence length="310" mass="32713">MPRTAPAGGACVPGEQRAGRHVARRRDRGDAPGRASGSTPIRRHAPRATPTALHHAPRHASDALRAAILRRPTTALPRPSGPHPAEPPSPSGRRAHSPHPRTATSLGGVACGGEGYVRRPMDLRAIPWMGATRPGGGEVVSRRRGLARLPVRTASGEVAASWLGAVSRRGGGWGVDPDTRPRGPAYRDAPRMPPVHCDTRTRTRASSAGACHGMCLAPPLARDPGTPTGCPSRAAHHPALRRASRVLGGKWGGVAAWALPARRSPQRAMATLGRRQPESNRLRHPAPPHFTEDPPSPDTPRPRPQPSVGG</sequence>
<comment type="caution">
    <text evidence="2">The sequence shown here is derived from an EMBL/GenBank/DDBJ whole genome shotgun (WGS) entry which is preliminary data.</text>
</comment>
<dbReference type="AlphaFoldDB" id="A0A840PA17"/>
<feature type="region of interest" description="Disordered" evidence="1">
    <location>
        <begin position="263"/>
        <end position="310"/>
    </location>
</feature>
<evidence type="ECO:0000256" key="1">
    <source>
        <dbReference type="SAM" id="MobiDB-lite"/>
    </source>
</evidence>
<gene>
    <name evidence="2" type="ORF">HNP84_003773</name>
</gene>
<keyword evidence="3" id="KW-1185">Reference proteome</keyword>
<organism evidence="2 3">
    <name type="scientific">Thermocatellispora tengchongensis</name>
    <dbReference type="NCBI Taxonomy" id="1073253"/>
    <lineage>
        <taxon>Bacteria</taxon>
        <taxon>Bacillati</taxon>
        <taxon>Actinomycetota</taxon>
        <taxon>Actinomycetes</taxon>
        <taxon>Streptosporangiales</taxon>
        <taxon>Streptosporangiaceae</taxon>
        <taxon>Thermocatellispora</taxon>
    </lineage>
</organism>
<evidence type="ECO:0000313" key="2">
    <source>
        <dbReference type="EMBL" id="MBB5134047.1"/>
    </source>
</evidence>